<proteinExistence type="predicted"/>
<feature type="region of interest" description="Disordered" evidence="1">
    <location>
        <begin position="176"/>
        <end position="211"/>
    </location>
</feature>
<dbReference type="HOGENOM" id="CLU_1302969_0_0_4"/>
<accession>A0A0H2XS49</accession>
<protein>
    <submittedName>
        <fullName evidence="2">AMP-binding enzyme domain protein</fullName>
    </submittedName>
</protein>
<dbReference type="AlphaFoldDB" id="A0A0H2XS49"/>
<name>A0A0H2XS49_BURO1</name>
<organism evidence="2">
    <name type="scientific">Burkholderia orbicola (strain AU 1054)</name>
    <dbReference type="NCBI Taxonomy" id="331271"/>
    <lineage>
        <taxon>Bacteria</taxon>
        <taxon>Pseudomonadati</taxon>
        <taxon>Pseudomonadota</taxon>
        <taxon>Betaproteobacteria</taxon>
        <taxon>Burkholderiales</taxon>
        <taxon>Burkholderiaceae</taxon>
        <taxon>Burkholderia</taxon>
        <taxon>Burkholderia cepacia complex</taxon>
        <taxon>Burkholderia orbicola</taxon>
    </lineage>
</organism>
<evidence type="ECO:0000256" key="1">
    <source>
        <dbReference type="SAM" id="MobiDB-lite"/>
    </source>
</evidence>
<reference evidence="2" key="1">
    <citation type="submission" date="2006-05" db="EMBL/GenBank/DDBJ databases">
        <title>Complete sequence of chromosome 1 of Burkholderia cenocepacia AU 1054.</title>
        <authorList>
            <consortium name="US DOE Joint Genome Institute"/>
            <person name="Copeland A."/>
            <person name="Lucas S."/>
            <person name="Lapidus A."/>
            <person name="Barry K."/>
            <person name="Detter J.C."/>
            <person name="Glavina del Rio T."/>
            <person name="Hammon N."/>
            <person name="Israni S."/>
            <person name="Dalin E."/>
            <person name="Tice H."/>
            <person name="Pitluck S."/>
            <person name="Chain P."/>
            <person name="Malfatti S."/>
            <person name="Shin M."/>
            <person name="Vergez L."/>
            <person name="Schmutz J."/>
            <person name="Larimer F."/>
            <person name="Land M."/>
            <person name="Hauser L."/>
            <person name="Kyrpides N."/>
            <person name="Lykidis A."/>
            <person name="LiPuma J.J."/>
            <person name="Konstantinidis K."/>
            <person name="Tiedje J.M."/>
            <person name="Richardson P."/>
        </authorList>
    </citation>
    <scope>NUCLEOTIDE SEQUENCE [LARGE SCALE GENOMIC DNA]</scope>
    <source>
        <strain evidence="2">AU 1054</strain>
    </source>
</reference>
<feature type="compositionally biased region" description="Polar residues" evidence="1">
    <location>
        <begin position="198"/>
        <end position="211"/>
    </location>
</feature>
<gene>
    <name evidence="2" type="ordered locus">Bcen_1946</name>
</gene>
<dbReference type="EMBL" id="CP000378">
    <property type="protein sequence ID" value="ABF76849.1"/>
    <property type="molecule type" value="Genomic_DNA"/>
</dbReference>
<sequence>MKPSVDARALHRLRAEQRREHRRREADEVAAPAAVQVDRRQFEDRRLDVDGHRLARAERRRAADEIARMAVRDLGLARLDTLRADLPREILRRHGAVAVHQHDQRLRVLVFHHERLHDAVLVDAELARRFAGAAVLDVFVRMLAECDAMTAQQLGRRGFGHVSGFAHGGILMANDRRARSGEPAPTVYSRPVFRRPTASPSRLHPSSLQTS</sequence>
<evidence type="ECO:0000313" key="2">
    <source>
        <dbReference type="EMBL" id="ABF76849.1"/>
    </source>
</evidence>